<proteinExistence type="predicted"/>
<dbReference type="Proteomes" id="UP001152320">
    <property type="component" value="Chromosome 16"/>
</dbReference>
<name>A0A9Q0YUB1_HOLLE</name>
<evidence type="ECO:0000313" key="1">
    <source>
        <dbReference type="EMBL" id="KAJ8026746.1"/>
    </source>
</evidence>
<gene>
    <name evidence="1" type="ORF">HOLleu_31669</name>
</gene>
<dbReference type="EMBL" id="JAIZAY010000016">
    <property type="protein sequence ID" value="KAJ8026746.1"/>
    <property type="molecule type" value="Genomic_DNA"/>
</dbReference>
<sequence>MIDCFRVKMMIAPISWTIFLYHVDNEKPLPSPKRRLVKKKLPTEAVGFFRRETCLVEIWNILEPKFIFEGAKQSTPDKKS</sequence>
<protein>
    <submittedName>
        <fullName evidence="1">Uncharacterized protein</fullName>
    </submittedName>
</protein>
<organism evidence="1 2">
    <name type="scientific">Holothuria leucospilota</name>
    <name type="common">Black long sea cucumber</name>
    <name type="synonym">Mertensiothuria leucospilota</name>
    <dbReference type="NCBI Taxonomy" id="206669"/>
    <lineage>
        <taxon>Eukaryota</taxon>
        <taxon>Metazoa</taxon>
        <taxon>Echinodermata</taxon>
        <taxon>Eleutherozoa</taxon>
        <taxon>Echinozoa</taxon>
        <taxon>Holothuroidea</taxon>
        <taxon>Aspidochirotacea</taxon>
        <taxon>Aspidochirotida</taxon>
        <taxon>Holothuriidae</taxon>
        <taxon>Holothuria</taxon>
    </lineage>
</organism>
<evidence type="ECO:0000313" key="2">
    <source>
        <dbReference type="Proteomes" id="UP001152320"/>
    </source>
</evidence>
<reference evidence="1" key="1">
    <citation type="submission" date="2021-10" db="EMBL/GenBank/DDBJ databases">
        <title>Tropical sea cucumber genome reveals ecological adaptation and Cuvierian tubules defense mechanism.</title>
        <authorList>
            <person name="Chen T."/>
        </authorList>
    </citation>
    <scope>NUCLEOTIDE SEQUENCE</scope>
    <source>
        <strain evidence="1">Nanhai2018</strain>
        <tissue evidence="1">Muscle</tissue>
    </source>
</reference>
<accession>A0A9Q0YUB1</accession>
<dbReference type="AlphaFoldDB" id="A0A9Q0YUB1"/>
<keyword evidence="2" id="KW-1185">Reference proteome</keyword>
<comment type="caution">
    <text evidence="1">The sequence shown here is derived from an EMBL/GenBank/DDBJ whole genome shotgun (WGS) entry which is preliminary data.</text>
</comment>